<feature type="transmembrane region" description="Helical" evidence="2">
    <location>
        <begin position="762"/>
        <end position="788"/>
    </location>
</feature>
<feature type="compositionally biased region" description="Low complexity" evidence="1">
    <location>
        <begin position="231"/>
        <end position="240"/>
    </location>
</feature>
<name>A0A423SY49_PENVA</name>
<dbReference type="AlphaFoldDB" id="A0A423SY49"/>
<feature type="transmembrane region" description="Helical" evidence="2">
    <location>
        <begin position="434"/>
        <end position="460"/>
    </location>
</feature>
<feature type="transmembrane region" description="Helical" evidence="2">
    <location>
        <begin position="832"/>
        <end position="854"/>
    </location>
</feature>
<keyword evidence="4" id="KW-1185">Reference proteome</keyword>
<evidence type="ECO:0000313" key="4">
    <source>
        <dbReference type="Proteomes" id="UP000283509"/>
    </source>
</evidence>
<organism evidence="3 4">
    <name type="scientific">Penaeus vannamei</name>
    <name type="common">Whiteleg shrimp</name>
    <name type="synonym">Litopenaeus vannamei</name>
    <dbReference type="NCBI Taxonomy" id="6689"/>
    <lineage>
        <taxon>Eukaryota</taxon>
        <taxon>Metazoa</taxon>
        <taxon>Ecdysozoa</taxon>
        <taxon>Arthropoda</taxon>
        <taxon>Crustacea</taxon>
        <taxon>Multicrustacea</taxon>
        <taxon>Malacostraca</taxon>
        <taxon>Eumalacostraca</taxon>
        <taxon>Eucarida</taxon>
        <taxon>Decapoda</taxon>
        <taxon>Dendrobranchiata</taxon>
        <taxon>Penaeoidea</taxon>
        <taxon>Penaeidae</taxon>
        <taxon>Penaeus</taxon>
    </lineage>
</organism>
<feature type="region of interest" description="Disordered" evidence="1">
    <location>
        <begin position="572"/>
        <end position="602"/>
    </location>
</feature>
<keyword evidence="2" id="KW-1133">Transmembrane helix</keyword>
<proteinExistence type="predicted"/>
<keyword evidence="2" id="KW-0472">Membrane</keyword>
<feature type="compositionally biased region" description="Polar residues" evidence="1">
    <location>
        <begin position="345"/>
        <end position="355"/>
    </location>
</feature>
<evidence type="ECO:0000313" key="3">
    <source>
        <dbReference type="EMBL" id="ROT69147.1"/>
    </source>
</evidence>
<reference evidence="3 4" key="1">
    <citation type="submission" date="2018-04" db="EMBL/GenBank/DDBJ databases">
        <authorList>
            <person name="Zhang X."/>
            <person name="Yuan J."/>
            <person name="Li F."/>
            <person name="Xiang J."/>
        </authorList>
    </citation>
    <scope>NUCLEOTIDE SEQUENCE [LARGE SCALE GENOMIC DNA]</scope>
    <source>
        <tissue evidence="3">Muscle</tissue>
    </source>
</reference>
<comment type="caution">
    <text evidence="3">The sequence shown here is derived from an EMBL/GenBank/DDBJ whole genome shotgun (WGS) entry which is preliminary data.</text>
</comment>
<feature type="transmembrane region" description="Helical" evidence="2">
    <location>
        <begin position="76"/>
        <end position="102"/>
    </location>
</feature>
<keyword evidence="2" id="KW-0812">Transmembrane</keyword>
<reference evidence="3 4" key="2">
    <citation type="submission" date="2019-01" db="EMBL/GenBank/DDBJ databases">
        <title>The decoding of complex shrimp genome reveals the adaptation for benthos swimmer, frequently molting mechanism and breeding impact on genome.</title>
        <authorList>
            <person name="Sun Y."/>
            <person name="Gao Y."/>
            <person name="Yu Y."/>
        </authorList>
    </citation>
    <scope>NUCLEOTIDE SEQUENCE [LARGE SCALE GENOMIC DNA]</scope>
    <source>
        <tissue evidence="3">Muscle</tissue>
    </source>
</reference>
<dbReference type="EMBL" id="QCYY01002597">
    <property type="protein sequence ID" value="ROT69147.1"/>
    <property type="molecule type" value="Genomic_DNA"/>
</dbReference>
<feature type="transmembrane region" description="Helical" evidence="2">
    <location>
        <begin position="146"/>
        <end position="168"/>
    </location>
</feature>
<evidence type="ECO:0000256" key="1">
    <source>
        <dbReference type="SAM" id="MobiDB-lite"/>
    </source>
</evidence>
<dbReference type="Proteomes" id="UP000283509">
    <property type="component" value="Unassembled WGS sequence"/>
</dbReference>
<feature type="region of interest" description="Disordered" evidence="1">
    <location>
        <begin position="227"/>
        <end position="355"/>
    </location>
</feature>
<feature type="transmembrane region" description="Helical" evidence="2">
    <location>
        <begin position="22"/>
        <end position="45"/>
    </location>
</feature>
<gene>
    <name evidence="3" type="ORF">C7M84_012678</name>
</gene>
<protein>
    <submittedName>
        <fullName evidence="3">Uncharacterized protein</fullName>
    </submittedName>
</protein>
<accession>A0A423SY49</accession>
<sequence length="974" mass="107416">MGECQDDPSDGQRGRRGRWVRVLAQAPLALLLLAEFGFLMCLYYADVRKGRVFELELDKEEAKTLKNSMRNYVLEIWAFAGVWCVGVHCFQEGLLVLVGWVVSALTFGDDSTQEATVALFHLVVTRPSDYFRGTETPFELAQSSRVYWAAFLKVILQSCYLTGILFYYECTRPQGQKEEEEEPARASEALTATTSEPWREFLSSPASRLTPQPLPQSDATYARFLQDQRTSRGSSSAHSSTVIQIEAPQSRGSRARPDSSRGFTASGPRAPPRSGCRAALRVGSGRRNRALRSGQPIPSPGYKPEQGVRDNDWAACPSRPHLPSVVPRPPTSSERVVQPARGRRTPSTAMANSNDVRIDMGECQDDPSDGQRGARAVGASARSGPLALLLLAEFGFLMCLYYADVRKGRVFELELDKEEAKTLKNSMRNYVLEIWAFAGVWCVGVHCFQEGLLVLVGWVVSALTFGDDSTQEATVALFHLVVTRPSDYFRGTETHSNSQSSRVYWAAFLKVILQSCYLTGILFYYECTRASEALTATTSEPWREFLSSPASRQTPQPLPQSDATYARFLQDQRTSRGAAAPTARRSYRSRPRNLEGQGRAQTAAAGSLQADLGALLEAGVGLRCGSGPGRRNRALRSGQPIPSPRYKPEQGRRPKTSLRPPSGSFSQPEGEGHRRQRWRIQTMSESIWASARTTPRTGREGGAGGGCECSLRPPRLAPSGGIRLPYVSYYADVRKGRVFELELDKEEAKTLKNSMRNYVLEIWAFAGVWCVGVHCFQEGLLVLVGWVVSALTFGDDSTQEATVALFHLVVTRPSDYFRGTETPFELAQSSRVYWAAFLKVILQSCYLTGILFYYEASEPLTATTSEPWREFLSSPASRQTPQPLPQSDATYARFLQDQRTSRGSSSAHSSTVIQIEAPAISRVKGAPRQQPRVHCKRTSAPSSKRVSGCAAGRVGTPKSGSEIGAADSLTRIQA</sequence>
<feature type="region of interest" description="Disordered" evidence="1">
    <location>
        <begin position="920"/>
        <end position="974"/>
    </location>
</feature>
<feature type="region of interest" description="Disordered" evidence="1">
    <location>
        <begin position="625"/>
        <end position="676"/>
    </location>
</feature>
<evidence type="ECO:0000256" key="2">
    <source>
        <dbReference type="SAM" id="Phobius"/>
    </source>
</evidence>
<feature type="transmembrane region" description="Helical" evidence="2">
    <location>
        <begin position="503"/>
        <end position="525"/>
    </location>
</feature>